<proteinExistence type="predicted"/>
<gene>
    <name evidence="1" type="ORF">AD947_10465</name>
</gene>
<protein>
    <submittedName>
        <fullName evidence="1">Uncharacterized protein</fullName>
    </submittedName>
</protein>
<evidence type="ECO:0000313" key="1">
    <source>
        <dbReference type="EMBL" id="KXV56749.1"/>
    </source>
</evidence>
<dbReference type="EMBL" id="LHZT01000124">
    <property type="protein sequence ID" value="KXV56749.1"/>
    <property type="molecule type" value="Genomic_DNA"/>
</dbReference>
<dbReference type="AlphaFoldDB" id="A0A149TUI1"/>
<accession>A0A149TUI1</accession>
<sequence length="83" mass="9303">MEDFFAATTEPYRIVVGLNDNSPADIKKHRTLIAVSKDIADENPSSENIIFEEDTGNFRDIAITATEITKDEKGKCEIDENIK</sequence>
<name>A0A149TUI1_9PROT</name>
<comment type="caution">
    <text evidence="1">The sequence shown here is derived from an EMBL/GenBank/DDBJ whole genome shotgun (WGS) entry which is preliminary data.</text>
</comment>
<dbReference type="PATRIC" id="fig|104102.11.peg.1395"/>
<reference evidence="1 2" key="1">
    <citation type="submission" date="2015-06" db="EMBL/GenBank/DDBJ databases">
        <title>Improved classification and identification of acetic acid bacteria using matrix-assisted laser desorption/ionization time-of-flight mass spectrometry; Gluconobacter nephelii and Gluconobacter uchimurae are later heterotypic synonyms of Gluconobacter japonicus and Gluconobacter oxydans, respectively.</title>
        <authorList>
            <person name="Li L."/>
            <person name="Cleenwerck I."/>
            <person name="De Vuyst L."/>
            <person name="Vandamme P."/>
        </authorList>
    </citation>
    <scope>NUCLEOTIDE SEQUENCE [LARGE SCALE GENOMIC DNA]</scope>
    <source>
        <strain evidence="1 2">LMG 1663</strain>
    </source>
</reference>
<organism evidence="1 2">
    <name type="scientific">Acetobacter tropicalis</name>
    <dbReference type="NCBI Taxonomy" id="104102"/>
    <lineage>
        <taxon>Bacteria</taxon>
        <taxon>Pseudomonadati</taxon>
        <taxon>Pseudomonadota</taxon>
        <taxon>Alphaproteobacteria</taxon>
        <taxon>Acetobacterales</taxon>
        <taxon>Acetobacteraceae</taxon>
        <taxon>Acetobacter</taxon>
    </lineage>
</organism>
<evidence type="ECO:0000313" key="2">
    <source>
        <dbReference type="Proteomes" id="UP000075411"/>
    </source>
</evidence>
<dbReference type="Proteomes" id="UP000075411">
    <property type="component" value="Unassembled WGS sequence"/>
</dbReference>